<evidence type="ECO:0000313" key="5">
    <source>
        <dbReference type="EMBL" id="GMH77615.1"/>
    </source>
</evidence>
<keyword evidence="6" id="KW-1185">Reference proteome</keyword>
<dbReference type="AlphaFoldDB" id="A0A9W7EGZ9"/>
<name>A0A9W7EGZ9_9STRA</name>
<dbReference type="InterPro" id="IPR036427">
    <property type="entry name" value="Bromodomain-like_sf"/>
</dbReference>
<evidence type="ECO:0000313" key="6">
    <source>
        <dbReference type="Proteomes" id="UP001165082"/>
    </source>
</evidence>
<reference evidence="5" key="1">
    <citation type="submission" date="2022-07" db="EMBL/GenBank/DDBJ databases">
        <title>Genome analysis of Parmales, a sister group of diatoms, reveals the evolutionary specialization of diatoms from phago-mixotrophs to photoautotrophs.</title>
        <authorList>
            <person name="Ban H."/>
            <person name="Sato S."/>
            <person name="Yoshikawa S."/>
            <person name="Kazumasa Y."/>
            <person name="Nakamura Y."/>
            <person name="Ichinomiya M."/>
            <person name="Saitoh K."/>
            <person name="Sato N."/>
            <person name="Blanc-Mathieu R."/>
            <person name="Endo H."/>
            <person name="Kuwata A."/>
            <person name="Ogata H."/>
        </authorList>
    </citation>
    <scope>NUCLEOTIDE SEQUENCE</scope>
</reference>
<feature type="region of interest" description="Disordered" evidence="3">
    <location>
        <begin position="62"/>
        <end position="85"/>
    </location>
</feature>
<dbReference type="EMBL" id="BRXZ01001741">
    <property type="protein sequence ID" value="GMH77615.1"/>
    <property type="molecule type" value="Genomic_DNA"/>
</dbReference>
<dbReference type="InterPro" id="IPR038336">
    <property type="entry name" value="NET_sf"/>
</dbReference>
<dbReference type="Gene3D" id="1.20.920.10">
    <property type="entry name" value="Bromodomain-like"/>
    <property type="match status" value="1"/>
</dbReference>
<dbReference type="PROSITE" id="PS50014">
    <property type="entry name" value="BROMODOMAIN_2"/>
    <property type="match status" value="1"/>
</dbReference>
<evidence type="ECO:0000259" key="4">
    <source>
        <dbReference type="PROSITE" id="PS50014"/>
    </source>
</evidence>
<feature type="region of interest" description="Disordered" evidence="3">
    <location>
        <begin position="127"/>
        <end position="154"/>
    </location>
</feature>
<sequence>MDLGTVRDNLGGGNYDTVAAAANDVRQVFRNCCKYNDEGTDFYQLGESFSARFEDMYKRVSRSSAPSSSSSKVPPQSFASASYGRSGRGGLPSLEVRKGFSGNLFKITGDELGHVVTVLDQRCPGALTSVGGEDGEGTKGRGGRGGGDKDEEPNVEIVIDQIEEEVFWELKEFVDNKIERRKGSKRKR</sequence>
<dbReference type="PANTHER" id="PTHR45926">
    <property type="entry name" value="OSJNBA0053K19.4 PROTEIN"/>
    <property type="match status" value="1"/>
</dbReference>
<gene>
    <name evidence="5" type="ORF">TrRE_jg9764</name>
</gene>
<dbReference type="Gene3D" id="1.20.1270.220">
    <property type="match status" value="1"/>
</dbReference>
<dbReference type="Pfam" id="PF00439">
    <property type="entry name" value="Bromodomain"/>
    <property type="match status" value="1"/>
</dbReference>
<protein>
    <recommendedName>
        <fullName evidence="4">Bromo domain-containing protein</fullName>
    </recommendedName>
</protein>
<proteinExistence type="predicted"/>
<accession>A0A9W7EGZ9</accession>
<keyword evidence="1 2" id="KW-0103">Bromodomain</keyword>
<dbReference type="InterPro" id="IPR001487">
    <property type="entry name" value="Bromodomain"/>
</dbReference>
<organism evidence="5 6">
    <name type="scientific">Triparma retinervis</name>
    <dbReference type="NCBI Taxonomy" id="2557542"/>
    <lineage>
        <taxon>Eukaryota</taxon>
        <taxon>Sar</taxon>
        <taxon>Stramenopiles</taxon>
        <taxon>Ochrophyta</taxon>
        <taxon>Bolidophyceae</taxon>
        <taxon>Parmales</taxon>
        <taxon>Triparmaceae</taxon>
        <taxon>Triparma</taxon>
    </lineage>
</organism>
<comment type="caution">
    <text evidence="5">The sequence shown here is derived from an EMBL/GenBank/DDBJ whole genome shotgun (WGS) entry which is preliminary data.</text>
</comment>
<dbReference type="SUPFAM" id="SSF47370">
    <property type="entry name" value="Bromodomain"/>
    <property type="match status" value="1"/>
</dbReference>
<feature type="domain" description="Bromo" evidence="4">
    <location>
        <begin position="1"/>
        <end position="43"/>
    </location>
</feature>
<dbReference type="OrthoDB" id="21449at2759"/>
<dbReference type="Proteomes" id="UP001165082">
    <property type="component" value="Unassembled WGS sequence"/>
</dbReference>
<evidence type="ECO:0000256" key="2">
    <source>
        <dbReference type="PROSITE-ProRule" id="PRU00035"/>
    </source>
</evidence>
<evidence type="ECO:0000256" key="3">
    <source>
        <dbReference type="SAM" id="MobiDB-lite"/>
    </source>
</evidence>
<evidence type="ECO:0000256" key="1">
    <source>
        <dbReference type="ARBA" id="ARBA00023117"/>
    </source>
</evidence>